<dbReference type="Proteomes" id="UP000220106">
    <property type="component" value="Unassembled WGS sequence"/>
</dbReference>
<sequence length="102" mass="12216">MRQFGAHMRHEQAYRFVIKHDAQQLYSNEQPYWERCVNCQGFYFNDPSNKGKCPATTRYIDNTSITNPEHGENWYYSGPHVRDPQYHYILMLTPILLTQLML</sequence>
<gene>
    <name evidence="1" type="ORF">CN689_22080</name>
</gene>
<proteinExistence type="predicted"/>
<comment type="caution">
    <text evidence="1">The sequence shown here is derived from an EMBL/GenBank/DDBJ whole genome shotgun (WGS) entry which is preliminary data.</text>
</comment>
<evidence type="ECO:0000313" key="2">
    <source>
        <dbReference type="Proteomes" id="UP000220106"/>
    </source>
</evidence>
<dbReference type="EMBL" id="NUEQ01000058">
    <property type="protein sequence ID" value="PEJ29202.1"/>
    <property type="molecule type" value="Genomic_DNA"/>
</dbReference>
<organism evidence="1 2">
    <name type="scientific">Peribacillus butanolivorans</name>
    <dbReference type="NCBI Taxonomy" id="421767"/>
    <lineage>
        <taxon>Bacteria</taxon>
        <taxon>Bacillati</taxon>
        <taxon>Bacillota</taxon>
        <taxon>Bacilli</taxon>
        <taxon>Bacillales</taxon>
        <taxon>Bacillaceae</taxon>
        <taxon>Peribacillus</taxon>
    </lineage>
</organism>
<evidence type="ECO:0000313" key="1">
    <source>
        <dbReference type="EMBL" id="PEJ29202.1"/>
    </source>
</evidence>
<accession>A0AAX0RXI8</accession>
<protein>
    <submittedName>
        <fullName evidence="1">Uncharacterized protein</fullName>
    </submittedName>
</protein>
<reference evidence="1 2" key="1">
    <citation type="submission" date="2017-09" db="EMBL/GenBank/DDBJ databases">
        <title>Large-scale bioinformatics analysis of Bacillus genomes uncovers conserved roles of natural products in bacterial physiology.</title>
        <authorList>
            <consortium name="Agbiome Team Llc"/>
            <person name="Bleich R.M."/>
            <person name="Kirk G.J."/>
            <person name="Santa Maria K.C."/>
            <person name="Allen S.E."/>
            <person name="Farag S."/>
            <person name="Shank E.A."/>
            <person name="Bowers A."/>
        </authorList>
    </citation>
    <scope>NUCLEOTIDE SEQUENCE [LARGE SCALE GENOMIC DNA]</scope>
    <source>
        <strain evidence="1 2">AFS003229</strain>
    </source>
</reference>
<dbReference type="AlphaFoldDB" id="A0AAX0RXI8"/>
<dbReference type="RefSeq" id="WP_098177384.1">
    <property type="nucleotide sequence ID" value="NZ_NUEQ01000058.1"/>
</dbReference>
<name>A0AAX0RXI8_9BACI</name>